<gene>
    <name evidence="2" type="ORF">EBH_0038900</name>
</gene>
<evidence type="ECO:0000256" key="1">
    <source>
        <dbReference type="SAM" id="SignalP"/>
    </source>
</evidence>
<dbReference type="AlphaFoldDB" id="U6L5G1"/>
<reference evidence="2" key="1">
    <citation type="submission" date="2013-10" db="EMBL/GenBank/DDBJ databases">
        <title>Genomic analysis of the causative agents of coccidiosis in chickens.</title>
        <authorList>
            <person name="Reid A.J."/>
            <person name="Blake D."/>
            <person name="Billington K."/>
            <person name="Browne H."/>
            <person name="Dunn M."/>
            <person name="Hung S."/>
            <person name="Kawahara F."/>
            <person name="Miranda-Saavedra D."/>
            <person name="Mourier T."/>
            <person name="Nagra H."/>
            <person name="Otto T.D."/>
            <person name="Rawlings N."/>
            <person name="Sanchez A."/>
            <person name="Sanders M."/>
            <person name="Subramaniam C."/>
            <person name="Tay Y."/>
            <person name="Dear P."/>
            <person name="Doerig C."/>
            <person name="Gruber A."/>
            <person name="Parkinson J."/>
            <person name="Shirley M."/>
            <person name="Wan K.L."/>
            <person name="Berriman M."/>
            <person name="Tomley F."/>
            <person name="Pain A."/>
        </authorList>
    </citation>
    <scope>NUCLEOTIDE SEQUENCE [LARGE SCALE GENOMIC DNA]</scope>
    <source>
        <strain evidence="2">Houghton</strain>
    </source>
</reference>
<feature type="signal peptide" evidence="1">
    <location>
        <begin position="1"/>
        <end position="24"/>
    </location>
</feature>
<accession>U6L5G1</accession>
<evidence type="ECO:0000313" key="2">
    <source>
        <dbReference type="EMBL" id="CDJ45642.1"/>
    </source>
</evidence>
<feature type="chain" id="PRO_5004673602" evidence="1">
    <location>
        <begin position="25"/>
        <end position="261"/>
    </location>
</feature>
<dbReference type="EMBL" id="HG710173">
    <property type="protein sequence ID" value="CDJ45642.1"/>
    <property type="molecule type" value="Genomic_DNA"/>
</dbReference>
<proteinExistence type="predicted"/>
<dbReference type="Proteomes" id="UP000030750">
    <property type="component" value="Unassembled WGS sequence"/>
</dbReference>
<organism evidence="2 3">
    <name type="scientific">Eimeria brunetti</name>
    <dbReference type="NCBI Taxonomy" id="51314"/>
    <lineage>
        <taxon>Eukaryota</taxon>
        <taxon>Sar</taxon>
        <taxon>Alveolata</taxon>
        <taxon>Apicomplexa</taxon>
        <taxon>Conoidasida</taxon>
        <taxon>Coccidia</taxon>
        <taxon>Eucoccidiorida</taxon>
        <taxon>Eimeriorina</taxon>
        <taxon>Eimeriidae</taxon>
        <taxon>Eimeria</taxon>
    </lineage>
</organism>
<reference evidence="2" key="2">
    <citation type="submission" date="2013-10" db="EMBL/GenBank/DDBJ databases">
        <authorList>
            <person name="Aslett M."/>
        </authorList>
    </citation>
    <scope>NUCLEOTIDE SEQUENCE [LARGE SCALE GENOMIC DNA]</scope>
    <source>
        <strain evidence="2">Houghton</strain>
    </source>
</reference>
<protein>
    <submittedName>
        <fullName evidence="2">SAG family member</fullName>
    </submittedName>
</protein>
<sequence length="261" mass="27304">MASLCKTAAAVCLVALYGLQSDAAGKTTTYTFTPEVVDEAGYLAANLVRNGKLPVHISTVTKSETIVSSLKTTVGSKTASKAGEDLSDTTCSGLMEGADLKDIFNHVFDYANGPNYPDLLQTALNKGLEAFKKTDYQNQWEKIWQDDAGANLAYLLGANSTTIGCVIGKCTTETTEGSGERSSSPKLTGKAVLFCELKPPAEKGKAPFDGEYYDGLIARTAKLADMTEEDLKASSNDGTAAAAVPTILAAGFVAMLTAIGA</sequence>
<dbReference type="VEuPathDB" id="ToxoDB:EBH_0038900"/>
<keyword evidence="3" id="KW-1185">Reference proteome</keyword>
<name>U6L5G1_9EIME</name>
<keyword evidence="1" id="KW-0732">Signal</keyword>
<evidence type="ECO:0000313" key="3">
    <source>
        <dbReference type="Proteomes" id="UP000030750"/>
    </source>
</evidence>